<evidence type="ECO:0000313" key="2">
    <source>
        <dbReference type="EMBL" id="RUO46296.1"/>
    </source>
</evidence>
<name>A0A432XCC9_9GAMM</name>
<dbReference type="EMBL" id="PIPV01000040">
    <property type="protein sequence ID" value="RUO46296.1"/>
    <property type="molecule type" value="Genomic_DNA"/>
</dbReference>
<evidence type="ECO:0000256" key="1">
    <source>
        <dbReference type="SAM" id="SignalP"/>
    </source>
</evidence>
<sequence length="105" mass="11697">MKKLIVLLTSTLLSTGAISQDEGSDNDICANLHSLAEVIMERRQEGTSVVKMMEVAEKSGNGKFTEIIKAIVEDAYNSPKYSTQAMKQDTISTFANNVYMECRKW</sequence>
<accession>A0A432XCC9</accession>
<feature type="signal peptide" evidence="1">
    <location>
        <begin position="1"/>
        <end position="19"/>
    </location>
</feature>
<evidence type="ECO:0000313" key="3">
    <source>
        <dbReference type="Proteomes" id="UP000287330"/>
    </source>
</evidence>
<feature type="chain" id="PRO_5019259088" evidence="1">
    <location>
        <begin position="20"/>
        <end position="105"/>
    </location>
</feature>
<gene>
    <name evidence="2" type="ORF">CWE25_13535</name>
</gene>
<comment type="caution">
    <text evidence="2">The sequence shown here is derived from an EMBL/GenBank/DDBJ whole genome shotgun (WGS) entry which is preliminary data.</text>
</comment>
<dbReference type="Proteomes" id="UP000287330">
    <property type="component" value="Unassembled WGS sequence"/>
</dbReference>
<keyword evidence="1" id="KW-0732">Signal</keyword>
<protein>
    <submittedName>
        <fullName evidence="2">Uncharacterized protein</fullName>
    </submittedName>
</protein>
<keyword evidence="3" id="KW-1185">Reference proteome</keyword>
<dbReference type="RefSeq" id="WP_110576596.1">
    <property type="nucleotide sequence ID" value="NZ_PIPV01000040.1"/>
</dbReference>
<organism evidence="2 3">
    <name type="scientific">Idiomarina fontislapidosi</name>
    <dbReference type="NCBI Taxonomy" id="263723"/>
    <lineage>
        <taxon>Bacteria</taxon>
        <taxon>Pseudomonadati</taxon>
        <taxon>Pseudomonadota</taxon>
        <taxon>Gammaproteobacteria</taxon>
        <taxon>Alteromonadales</taxon>
        <taxon>Idiomarinaceae</taxon>
        <taxon>Idiomarina</taxon>
    </lineage>
</organism>
<dbReference type="AlphaFoldDB" id="A0A432XCC9"/>
<reference evidence="3" key="1">
    <citation type="journal article" date="2018" name="Front. Microbiol.">
        <title>Genome-Based Analysis Reveals the Taxonomy and Diversity of the Family Idiomarinaceae.</title>
        <authorList>
            <person name="Liu Y."/>
            <person name="Lai Q."/>
            <person name="Shao Z."/>
        </authorList>
    </citation>
    <scope>NUCLEOTIDE SEQUENCE [LARGE SCALE GENOMIC DNA]</scope>
    <source>
        <strain evidence="3">F23</strain>
    </source>
</reference>
<proteinExistence type="predicted"/>